<dbReference type="PROSITE" id="PS00840">
    <property type="entry name" value="SUMT_2"/>
    <property type="match status" value="1"/>
</dbReference>
<evidence type="ECO:0000256" key="1">
    <source>
        <dbReference type="ARBA" id="ARBA00005879"/>
    </source>
</evidence>
<dbReference type="FunFam" id="3.40.1010.10:FF:000001">
    <property type="entry name" value="Siroheme synthase"/>
    <property type="match status" value="1"/>
</dbReference>
<comment type="caution">
    <text evidence="12">The sequence shown here is derived from an EMBL/GenBank/DDBJ whole genome shotgun (WGS) entry which is preliminary data.</text>
</comment>
<dbReference type="InterPro" id="IPR035996">
    <property type="entry name" value="4pyrrol_Methylase_sf"/>
</dbReference>
<dbReference type="GO" id="GO:0032259">
    <property type="term" value="P:methylation"/>
    <property type="evidence" value="ECO:0007669"/>
    <property type="project" value="UniProtKB-KW"/>
</dbReference>
<dbReference type="Pfam" id="PF00590">
    <property type="entry name" value="TP_methylase"/>
    <property type="match status" value="1"/>
</dbReference>
<dbReference type="Gene3D" id="3.30.950.10">
    <property type="entry name" value="Methyltransferase, Cobalt-precorrin-4 Transmethylase, Domain 2"/>
    <property type="match status" value="1"/>
</dbReference>
<dbReference type="GO" id="GO:0019354">
    <property type="term" value="P:siroheme biosynthetic process"/>
    <property type="evidence" value="ECO:0007669"/>
    <property type="project" value="UniProtKB-UniPathway"/>
</dbReference>
<evidence type="ECO:0000256" key="9">
    <source>
        <dbReference type="ARBA" id="ARBA00060548"/>
    </source>
</evidence>
<accession>A0A178MQZ4</accession>
<feature type="domain" description="Tetrapyrrole methylase" evidence="11">
    <location>
        <begin position="8"/>
        <end position="216"/>
    </location>
</feature>
<evidence type="ECO:0000256" key="4">
    <source>
        <dbReference type="ARBA" id="ARBA00022603"/>
    </source>
</evidence>
<dbReference type="OrthoDB" id="9815856at2"/>
<dbReference type="STRING" id="1285242.A6A04_16795"/>
<dbReference type="InterPro" id="IPR014777">
    <property type="entry name" value="4pyrrole_Mease_sub1"/>
</dbReference>
<dbReference type="Gene3D" id="3.40.1010.10">
    <property type="entry name" value="Cobalt-precorrin-4 Transmethylase, Domain 1"/>
    <property type="match status" value="1"/>
</dbReference>
<dbReference type="RefSeq" id="WP_068491798.1">
    <property type="nucleotide sequence ID" value="NZ_LWQT01000048.1"/>
</dbReference>
<comment type="pathway">
    <text evidence="9">Cofactor biosynthesis; adenosylcobalamin biosynthesis; precorrin-2 from uroporphyrinogen III: step 1/1.</text>
</comment>
<evidence type="ECO:0000256" key="6">
    <source>
        <dbReference type="ARBA" id="ARBA00022691"/>
    </source>
</evidence>
<dbReference type="AlphaFoldDB" id="A0A178MQZ4"/>
<protein>
    <recommendedName>
        <fullName evidence="2">uroporphyrinogen-III C-methyltransferase</fullName>
        <ecNumber evidence="2">2.1.1.107</ecNumber>
    </recommendedName>
</protein>
<keyword evidence="7" id="KW-0627">Porphyrin biosynthesis</keyword>
<dbReference type="PROSITE" id="PS00839">
    <property type="entry name" value="SUMT_1"/>
    <property type="match status" value="1"/>
</dbReference>
<keyword evidence="4 10" id="KW-0489">Methyltransferase</keyword>
<organism evidence="12 13">
    <name type="scientific">Paramagnetospirillum marisnigri</name>
    <dbReference type="NCBI Taxonomy" id="1285242"/>
    <lineage>
        <taxon>Bacteria</taxon>
        <taxon>Pseudomonadati</taxon>
        <taxon>Pseudomonadota</taxon>
        <taxon>Alphaproteobacteria</taxon>
        <taxon>Rhodospirillales</taxon>
        <taxon>Magnetospirillaceae</taxon>
        <taxon>Paramagnetospirillum</taxon>
    </lineage>
</organism>
<gene>
    <name evidence="12" type="ORF">A6A04_16795</name>
</gene>
<dbReference type="CDD" id="cd11642">
    <property type="entry name" value="SUMT"/>
    <property type="match status" value="1"/>
</dbReference>
<dbReference type="Proteomes" id="UP000078428">
    <property type="component" value="Unassembled WGS sequence"/>
</dbReference>
<dbReference type="InterPro" id="IPR050161">
    <property type="entry name" value="Siro_Cobalamin_biosynth"/>
</dbReference>
<dbReference type="PANTHER" id="PTHR45790:SF3">
    <property type="entry name" value="S-ADENOSYL-L-METHIONINE-DEPENDENT UROPORPHYRINOGEN III METHYLTRANSFERASE, CHLOROPLASTIC"/>
    <property type="match status" value="1"/>
</dbReference>
<evidence type="ECO:0000313" key="12">
    <source>
        <dbReference type="EMBL" id="OAN51087.1"/>
    </source>
</evidence>
<sequence>MSAAPPLVHLVGAGPGDPDLLTVKALRLIQSADVVVYDRLVGEGILELIPPGTARISVGKESGRHLLPQSEINDLLVSLARPDRRVVRLKGGDPFVFGRGGEEALYLAQYGIAVEVVPGITAASGCAAMAGIPLTHRDVARGVRLITGHFSEDQALEMDWRSLADPSCTLVVYMGIATIGLIAAGLMGAGLDPATPVAVIERGTSGASRSFRGVLDGIKAEIDARGVQPPALIIIGKVVDLALAAELAEAPLPDAVLGL</sequence>
<keyword evidence="3" id="KW-0169">Cobalamin biosynthesis</keyword>
<reference evidence="12 13" key="1">
    <citation type="submission" date="2016-04" db="EMBL/GenBank/DDBJ databases">
        <title>Draft genome sequence of freshwater magnetotactic bacteria Magnetospirillum marisnigri SP-1 and Magnetospirillum moscoviense BB-1.</title>
        <authorList>
            <person name="Koziaeva V."/>
            <person name="Dziuba M.V."/>
            <person name="Ivanov T.M."/>
            <person name="Kuznetsov B."/>
            <person name="Grouzdev D.S."/>
        </authorList>
    </citation>
    <scope>NUCLEOTIDE SEQUENCE [LARGE SCALE GENOMIC DNA]</scope>
    <source>
        <strain evidence="12 13">SP-1</strain>
    </source>
</reference>
<dbReference type="PANTHER" id="PTHR45790">
    <property type="entry name" value="SIROHEME SYNTHASE-RELATED"/>
    <property type="match status" value="1"/>
</dbReference>
<dbReference type="NCBIfam" id="NF004790">
    <property type="entry name" value="PRK06136.1"/>
    <property type="match status" value="1"/>
</dbReference>
<dbReference type="FunFam" id="3.30.950.10:FF:000001">
    <property type="entry name" value="Siroheme synthase"/>
    <property type="match status" value="1"/>
</dbReference>
<evidence type="ECO:0000259" key="11">
    <source>
        <dbReference type="Pfam" id="PF00590"/>
    </source>
</evidence>
<dbReference type="InterPro" id="IPR003043">
    <property type="entry name" value="Uropor_MeTrfase_CS"/>
</dbReference>
<evidence type="ECO:0000256" key="2">
    <source>
        <dbReference type="ARBA" id="ARBA00012162"/>
    </source>
</evidence>
<name>A0A178MQZ4_9PROT</name>
<dbReference type="GO" id="GO:0009236">
    <property type="term" value="P:cobalamin biosynthetic process"/>
    <property type="evidence" value="ECO:0007669"/>
    <property type="project" value="UniProtKB-KW"/>
</dbReference>
<dbReference type="GO" id="GO:0004851">
    <property type="term" value="F:uroporphyrin-III C-methyltransferase activity"/>
    <property type="evidence" value="ECO:0007669"/>
    <property type="project" value="UniProtKB-EC"/>
</dbReference>
<keyword evidence="13" id="KW-1185">Reference proteome</keyword>
<comment type="similarity">
    <text evidence="1 10">Belongs to the precorrin methyltransferase family.</text>
</comment>
<evidence type="ECO:0000256" key="10">
    <source>
        <dbReference type="RuleBase" id="RU003960"/>
    </source>
</evidence>
<dbReference type="NCBIfam" id="TIGR01469">
    <property type="entry name" value="cobA_cysG_Cterm"/>
    <property type="match status" value="1"/>
</dbReference>
<comment type="pathway">
    <text evidence="8">Porphyrin-containing compound metabolism; siroheme biosynthesis; precorrin-2 from uroporphyrinogen III: step 1/1.</text>
</comment>
<evidence type="ECO:0000256" key="7">
    <source>
        <dbReference type="ARBA" id="ARBA00023244"/>
    </source>
</evidence>
<dbReference type="UniPathway" id="UPA00262">
    <property type="reaction ID" value="UER00211"/>
</dbReference>
<evidence type="ECO:0000256" key="8">
    <source>
        <dbReference type="ARBA" id="ARBA00025705"/>
    </source>
</evidence>
<keyword evidence="5 10" id="KW-0808">Transferase</keyword>
<dbReference type="InterPro" id="IPR000878">
    <property type="entry name" value="4pyrrol_Mease"/>
</dbReference>
<keyword evidence="6" id="KW-0949">S-adenosyl-L-methionine</keyword>
<evidence type="ECO:0000256" key="5">
    <source>
        <dbReference type="ARBA" id="ARBA00022679"/>
    </source>
</evidence>
<dbReference type="InterPro" id="IPR014776">
    <property type="entry name" value="4pyrrole_Mease_sub2"/>
</dbReference>
<proteinExistence type="inferred from homology"/>
<dbReference type="SUPFAM" id="SSF53790">
    <property type="entry name" value="Tetrapyrrole methylase"/>
    <property type="match status" value="1"/>
</dbReference>
<dbReference type="EC" id="2.1.1.107" evidence="2"/>
<dbReference type="EMBL" id="LWQT01000048">
    <property type="protein sequence ID" value="OAN51087.1"/>
    <property type="molecule type" value="Genomic_DNA"/>
</dbReference>
<dbReference type="InterPro" id="IPR006366">
    <property type="entry name" value="CobA/CysG_C"/>
</dbReference>
<evidence type="ECO:0000256" key="3">
    <source>
        <dbReference type="ARBA" id="ARBA00022573"/>
    </source>
</evidence>
<evidence type="ECO:0000313" key="13">
    <source>
        <dbReference type="Proteomes" id="UP000078428"/>
    </source>
</evidence>